<keyword evidence="2" id="KW-0813">Transport</keyword>
<keyword evidence="4 6" id="KW-1133">Transmembrane helix</keyword>
<protein>
    <submittedName>
        <fullName evidence="7">Uncharacterized protein</fullName>
    </submittedName>
</protein>
<feature type="transmembrane region" description="Helical" evidence="6">
    <location>
        <begin position="540"/>
        <end position="557"/>
    </location>
</feature>
<dbReference type="PANTHER" id="PTHR43243:SF4">
    <property type="entry name" value="CATIONIC AMINO ACID TRANSPORTER 4"/>
    <property type="match status" value="1"/>
</dbReference>
<feature type="transmembrane region" description="Helical" evidence="6">
    <location>
        <begin position="512"/>
        <end position="534"/>
    </location>
</feature>
<feature type="transmembrane region" description="Helical" evidence="6">
    <location>
        <begin position="104"/>
        <end position="126"/>
    </location>
</feature>
<accession>A0AAD5HFH9</accession>
<dbReference type="RefSeq" id="XP_051445027.1">
    <property type="nucleotide sequence ID" value="XM_051588694.1"/>
</dbReference>
<dbReference type="PIRSF" id="PIRSF006060">
    <property type="entry name" value="AA_transporter"/>
    <property type="match status" value="1"/>
</dbReference>
<dbReference type="PANTHER" id="PTHR43243">
    <property type="entry name" value="INNER MEMBRANE TRANSPORTER YGJI-RELATED"/>
    <property type="match status" value="1"/>
</dbReference>
<dbReference type="GeneID" id="75914039"/>
<feature type="transmembrane region" description="Helical" evidence="6">
    <location>
        <begin position="308"/>
        <end position="330"/>
    </location>
</feature>
<dbReference type="Gene3D" id="1.20.1740.10">
    <property type="entry name" value="Amino acid/polyamine transporter I"/>
    <property type="match status" value="1"/>
</dbReference>
<feature type="transmembrane region" description="Helical" evidence="6">
    <location>
        <begin position="242"/>
        <end position="262"/>
    </location>
</feature>
<evidence type="ECO:0000256" key="2">
    <source>
        <dbReference type="ARBA" id="ARBA00022448"/>
    </source>
</evidence>
<feature type="transmembrane region" description="Helical" evidence="6">
    <location>
        <begin position="351"/>
        <end position="373"/>
    </location>
</feature>
<keyword evidence="5 6" id="KW-0472">Membrane</keyword>
<proteinExistence type="predicted"/>
<feature type="transmembrane region" description="Helical" evidence="6">
    <location>
        <begin position="401"/>
        <end position="424"/>
    </location>
</feature>
<dbReference type="GO" id="GO:0015171">
    <property type="term" value="F:amino acid transmembrane transporter activity"/>
    <property type="evidence" value="ECO:0007669"/>
    <property type="project" value="TreeGrafter"/>
</dbReference>
<feature type="transmembrane region" description="Helical" evidence="6">
    <location>
        <begin position="132"/>
        <end position="152"/>
    </location>
</feature>
<dbReference type="EMBL" id="MU620915">
    <property type="protein sequence ID" value="KAI8580023.1"/>
    <property type="molecule type" value="Genomic_DNA"/>
</dbReference>
<evidence type="ECO:0000256" key="5">
    <source>
        <dbReference type="ARBA" id="ARBA00023136"/>
    </source>
</evidence>
<evidence type="ECO:0000256" key="4">
    <source>
        <dbReference type="ARBA" id="ARBA00022989"/>
    </source>
</evidence>
<evidence type="ECO:0000313" key="8">
    <source>
        <dbReference type="Proteomes" id="UP001206595"/>
    </source>
</evidence>
<dbReference type="Proteomes" id="UP001206595">
    <property type="component" value="Unassembled WGS sequence"/>
</dbReference>
<feature type="transmembrane region" description="Helical" evidence="6">
    <location>
        <begin position="478"/>
        <end position="500"/>
    </location>
</feature>
<comment type="caution">
    <text evidence="7">The sequence shown here is derived from an EMBL/GenBank/DDBJ whole genome shotgun (WGS) entry which is preliminary data.</text>
</comment>
<gene>
    <name evidence="7" type="ORF">K450DRAFT_238989</name>
</gene>
<feature type="transmembrane region" description="Helical" evidence="6">
    <location>
        <begin position="274"/>
        <end position="296"/>
    </location>
</feature>
<sequence length="599" mass="65664">MDRHEMFEWEQYGGDARSYEKTVTHSRHEFMISDDFNTSYTYGSYVETINARYNRVEPESYLRQNGESKTHYLGRKVLAIKPYELLYSEYEGSELKKTLSRFDLVFVGIGAIVGTGIFVLSGHAAAEYAGPAVAISFIIAGVAAAFAALSYSEMASMIPVSGSAYTYTYATMGEIFAWVIGWDLILEYMIGAATVAVSWSAYFVYFFKVAFNVDLGTRWTTPTLVWTEVPASIAYNSDAGSYFNAPGFFIVLLLTILLVVGVRETSSVNNVIVAIKLTVVVLFIFSMCGFIDTSNYDPYVPPPTSSNWRVFGVGGIFAASQKVFFAYVGFDAVSTASMEAKDAARDLPVGIITSLVICTVLYIATATVMTGAANYTILNTSTPVSTAISAVQARTGQNFRWLNIIVSLGALAGLTSVMLVFLLGQPRIFHSMARDGLLPRWLGKIHPRFKTPYRTTIITGIITAILGAILPVDILGNLTSVGTLLAFFLVHFGIIILRFTRPDIPRGFTIPGGKWGGIIIPLMGMLISVVLIAVAEVTTIWRLFVWAAVGLIVYACYSSRHSRINNDPINFFREAKEDQEAARRQKEVAANASECGSPP</sequence>
<keyword evidence="3 6" id="KW-0812">Transmembrane</keyword>
<evidence type="ECO:0000256" key="6">
    <source>
        <dbReference type="SAM" id="Phobius"/>
    </source>
</evidence>
<feature type="transmembrane region" description="Helical" evidence="6">
    <location>
        <begin position="453"/>
        <end position="472"/>
    </location>
</feature>
<dbReference type="Pfam" id="PF13520">
    <property type="entry name" value="AA_permease_2"/>
    <property type="match status" value="1"/>
</dbReference>
<comment type="subcellular location">
    <subcellularLocation>
        <location evidence="1">Membrane</location>
        <topology evidence="1">Multi-pass membrane protein</topology>
    </subcellularLocation>
</comment>
<dbReference type="GO" id="GO:0016020">
    <property type="term" value="C:membrane"/>
    <property type="evidence" value="ECO:0007669"/>
    <property type="project" value="UniProtKB-SubCell"/>
</dbReference>
<evidence type="ECO:0000313" key="7">
    <source>
        <dbReference type="EMBL" id="KAI8580023.1"/>
    </source>
</evidence>
<reference evidence="7" key="1">
    <citation type="submission" date="2021-06" db="EMBL/GenBank/DDBJ databases">
        <authorList>
            <consortium name="DOE Joint Genome Institute"/>
            <person name="Mondo S.J."/>
            <person name="Amses K.R."/>
            <person name="Simmons D.R."/>
            <person name="Longcore J.E."/>
            <person name="Seto K."/>
            <person name="Alves G.H."/>
            <person name="Bonds A.E."/>
            <person name="Quandt C.A."/>
            <person name="Davis W.J."/>
            <person name="Chang Y."/>
            <person name="Letcher P.M."/>
            <person name="Powell M.J."/>
            <person name="Kuo A."/>
            <person name="Labutti K."/>
            <person name="Pangilinan J."/>
            <person name="Andreopoulos W."/>
            <person name="Tritt A."/>
            <person name="Riley R."/>
            <person name="Hundley H."/>
            <person name="Johnson J."/>
            <person name="Lipzen A."/>
            <person name="Barry K."/>
            <person name="Berbee M.L."/>
            <person name="Buchler N.E."/>
            <person name="Grigoriev I.V."/>
            <person name="Spatafora J.W."/>
            <person name="Stajich J.E."/>
            <person name="James T.Y."/>
        </authorList>
    </citation>
    <scope>NUCLEOTIDE SEQUENCE</scope>
    <source>
        <strain evidence="7">AG</strain>
    </source>
</reference>
<name>A0AAD5HFH9_UMBRA</name>
<evidence type="ECO:0000256" key="1">
    <source>
        <dbReference type="ARBA" id="ARBA00004141"/>
    </source>
</evidence>
<dbReference type="AlphaFoldDB" id="A0AAD5HFH9"/>
<dbReference type="InterPro" id="IPR002293">
    <property type="entry name" value="AA/rel_permease1"/>
</dbReference>
<reference evidence="7" key="2">
    <citation type="journal article" date="2022" name="Proc. Natl. Acad. Sci. U.S.A.">
        <title>Diploid-dominant life cycles characterize the early evolution of Fungi.</title>
        <authorList>
            <person name="Amses K.R."/>
            <person name="Simmons D.R."/>
            <person name="Longcore J.E."/>
            <person name="Mondo S.J."/>
            <person name="Seto K."/>
            <person name="Jeronimo G.H."/>
            <person name="Bonds A.E."/>
            <person name="Quandt C.A."/>
            <person name="Davis W.J."/>
            <person name="Chang Y."/>
            <person name="Federici B.A."/>
            <person name="Kuo A."/>
            <person name="LaButti K."/>
            <person name="Pangilinan J."/>
            <person name="Andreopoulos W."/>
            <person name="Tritt A."/>
            <person name="Riley R."/>
            <person name="Hundley H."/>
            <person name="Johnson J."/>
            <person name="Lipzen A."/>
            <person name="Barry K."/>
            <person name="Lang B.F."/>
            <person name="Cuomo C.A."/>
            <person name="Buchler N.E."/>
            <person name="Grigoriev I.V."/>
            <person name="Spatafora J.W."/>
            <person name="Stajich J.E."/>
            <person name="James T.Y."/>
        </authorList>
    </citation>
    <scope>NUCLEOTIDE SEQUENCE</scope>
    <source>
        <strain evidence="7">AG</strain>
    </source>
</reference>
<evidence type="ECO:0000256" key="3">
    <source>
        <dbReference type="ARBA" id="ARBA00022692"/>
    </source>
</evidence>
<organism evidence="7 8">
    <name type="scientific">Umbelopsis ramanniana AG</name>
    <dbReference type="NCBI Taxonomy" id="1314678"/>
    <lineage>
        <taxon>Eukaryota</taxon>
        <taxon>Fungi</taxon>
        <taxon>Fungi incertae sedis</taxon>
        <taxon>Mucoromycota</taxon>
        <taxon>Mucoromycotina</taxon>
        <taxon>Umbelopsidomycetes</taxon>
        <taxon>Umbelopsidales</taxon>
        <taxon>Umbelopsidaceae</taxon>
        <taxon>Umbelopsis</taxon>
    </lineage>
</organism>
<keyword evidence="8" id="KW-1185">Reference proteome</keyword>